<name>A0ABQ1ZZ44_9BACT</name>
<dbReference type="EMBL" id="BMGY01000004">
    <property type="protein sequence ID" value="GGH80532.1"/>
    <property type="molecule type" value="Genomic_DNA"/>
</dbReference>
<dbReference type="RefSeq" id="WP_229748779.1">
    <property type="nucleotide sequence ID" value="NZ_BMGY01000004.1"/>
</dbReference>
<feature type="transmembrane region" description="Helical" evidence="1">
    <location>
        <begin position="43"/>
        <end position="62"/>
    </location>
</feature>
<protein>
    <submittedName>
        <fullName evidence="2">Uncharacterized protein</fullName>
    </submittedName>
</protein>
<keyword evidence="1" id="KW-0472">Membrane</keyword>
<feature type="transmembrane region" description="Helical" evidence="1">
    <location>
        <begin position="111"/>
        <end position="129"/>
    </location>
</feature>
<evidence type="ECO:0000313" key="3">
    <source>
        <dbReference type="Proteomes" id="UP000637774"/>
    </source>
</evidence>
<keyword evidence="3" id="KW-1185">Reference proteome</keyword>
<keyword evidence="1" id="KW-0812">Transmembrane</keyword>
<organism evidence="2 3">
    <name type="scientific">Hymenobacter frigidus</name>
    <dbReference type="NCBI Taxonomy" id="1524095"/>
    <lineage>
        <taxon>Bacteria</taxon>
        <taxon>Pseudomonadati</taxon>
        <taxon>Bacteroidota</taxon>
        <taxon>Cytophagia</taxon>
        <taxon>Cytophagales</taxon>
        <taxon>Hymenobacteraceae</taxon>
        <taxon>Hymenobacter</taxon>
    </lineage>
</organism>
<evidence type="ECO:0000313" key="2">
    <source>
        <dbReference type="EMBL" id="GGH80532.1"/>
    </source>
</evidence>
<dbReference type="Proteomes" id="UP000637774">
    <property type="component" value="Unassembled WGS sequence"/>
</dbReference>
<sequence length="143" mass="16211">MPTPQPTSQLTSQEAYSAPASFRKLENLHILFWLVKDISWCMIWRPLGLLMVVPTLGIALVIAWRTRANTSERAHNLAIVFWITANSYWMTSEFFNFDAVQVLPHVTSKQLALVPFLIGLSILAYYYLVQKPRETSDSPAAAV</sequence>
<keyword evidence="1" id="KW-1133">Transmembrane helix</keyword>
<gene>
    <name evidence="2" type="ORF">GCM10011495_05890</name>
</gene>
<evidence type="ECO:0000256" key="1">
    <source>
        <dbReference type="SAM" id="Phobius"/>
    </source>
</evidence>
<accession>A0ABQ1ZZ44</accession>
<proteinExistence type="predicted"/>
<comment type="caution">
    <text evidence="2">The sequence shown here is derived from an EMBL/GenBank/DDBJ whole genome shotgun (WGS) entry which is preliminary data.</text>
</comment>
<reference evidence="3" key="1">
    <citation type="journal article" date="2019" name="Int. J. Syst. Evol. Microbiol.">
        <title>The Global Catalogue of Microorganisms (GCM) 10K type strain sequencing project: providing services to taxonomists for standard genome sequencing and annotation.</title>
        <authorList>
            <consortium name="The Broad Institute Genomics Platform"/>
            <consortium name="The Broad Institute Genome Sequencing Center for Infectious Disease"/>
            <person name="Wu L."/>
            <person name="Ma J."/>
        </authorList>
    </citation>
    <scope>NUCLEOTIDE SEQUENCE [LARGE SCALE GENOMIC DNA]</scope>
    <source>
        <strain evidence="3">CGMCC 1.14966</strain>
    </source>
</reference>
<feature type="transmembrane region" description="Helical" evidence="1">
    <location>
        <begin position="74"/>
        <end position="91"/>
    </location>
</feature>